<proteinExistence type="predicted"/>
<name>A0A699ZNU7_HAELA</name>
<evidence type="ECO:0000313" key="2">
    <source>
        <dbReference type="EMBL" id="GFH20606.1"/>
    </source>
</evidence>
<accession>A0A699ZNU7</accession>
<feature type="non-terminal residue" evidence="2">
    <location>
        <position position="81"/>
    </location>
</feature>
<feature type="non-terminal residue" evidence="2">
    <location>
        <position position="1"/>
    </location>
</feature>
<evidence type="ECO:0000256" key="1">
    <source>
        <dbReference type="SAM" id="Phobius"/>
    </source>
</evidence>
<feature type="transmembrane region" description="Helical" evidence="1">
    <location>
        <begin position="12"/>
        <end position="36"/>
    </location>
</feature>
<keyword evidence="1" id="KW-1133">Transmembrane helix</keyword>
<keyword evidence="3" id="KW-1185">Reference proteome</keyword>
<evidence type="ECO:0000313" key="3">
    <source>
        <dbReference type="Proteomes" id="UP000485058"/>
    </source>
</evidence>
<keyword evidence="1" id="KW-0812">Transmembrane</keyword>
<dbReference type="EMBL" id="BLLF01001666">
    <property type="protein sequence ID" value="GFH20606.1"/>
    <property type="molecule type" value="Genomic_DNA"/>
</dbReference>
<reference evidence="2 3" key="1">
    <citation type="submission" date="2020-02" db="EMBL/GenBank/DDBJ databases">
        <title>Draft genome sequence of Haematococcus lacustris strain NIES-144.</title>
        <authorList>
            <person name="Morimoto D."/>
            <person name="Nakagawa S."/>
            <person name="Yoshida T."/>
            <person name="Sawayama S."/>
        </authorList>
    </citation>
    <scope>NUCLEOTIDE SEQUENCE [LARGE SCALE GENOMIC DNA]</scope>
    <source>
        <strain evidence="2 3">NIES-144</strain>
    </source>
</reference>
<gene>
    <name evidence="2" type="ORF">HaLaN_17756</name>
</gene>
<organism evidence="2 3">
    <name type="scientific">Haematococcus lacustris</name>
    <name type="common">Green alga</name>
    <name type="synonym">Haematococcus pluvialis</name>
    <dbReference type="NCBI Taxonomy" id="44745"/>
    <lineage>
        <taxon>Eukaryota</taxon>
        <taxon>Viridiplantae</taxon>
        <taxon>Chlorophyta</taxon>
        <taxon>core chlorophytes</taxon>
        <taxon>Chlorophyceae</taxon>
        <taxon>CS clade</taxon>
        <taxon>Chlamydomonadales</taxon>
        <taxon>Haematococcaceae</taxon>
        <taxon>Haematococcus</taxon>
    </lineage>
</organism>
<comment type="caution">
    <text evidence="2">The sequence shown here is derived from an EMBL/GenBank/DDBJ whole genome shotgun (WGS) entry which is preliminary data.</text>
</comment>
<protein>
    <submittedName>
        <fullName evidence="2">Uncharacterized protein</fullName>
    </submittedName>
</protein>
<sequence length="81" mass="8789">MFAAQALEVPWWASAMLAGIAAAALLGWGPMLYASLSQRWKYRALKSPPAQLLAGNLPAIRQSDITQFLEHCAAQLGSLFM</sequence>
<dbReference type="AlphaFoldDB" id="A0A699ZNU7"/>
<keyword evidence="1" id="KW-0472">Membrane</keyword>
<dbReference type="Proteomes" id="UP000485058">
    <property type="component" value="Unassembled WGS sequence"/>
</dbReference>